<reference evidence="1 2" key="1">
    <citation type="journal article" date="2019" name="Nat. Med.">
        <title>A library of human gut bacterial isolates paired with longitudinal multiomics data enables mechanistic microbiome research.</title>
        <authorList>
            <person name="Poyet M."/>
            <person name="Groussin M."/>
            <person name="Gibbons S.M."/>
            <person name="Avila-Pacheco J."/>
            <person name="Jiang X."/>
            <person name="Kearney S.M."/>
            <person name="Perrotta A.R."/>
            <person name="Berdy B."/>
            <person name="Zhao S."/>
            <person name="Lieberman T.D."/>
            <person name="Swanson P.K."/>
            <person name="Smith M."/>
            <person name="Roesemann S."/>
            <person name="Alexander J.E."/>
            <person name="Rich S.A."/>
            <person name="Livny J."/>
            <person name="Vlamakis H."/>
            <person name="Clish C."/>
            <person name="Bullock K."/>
            <person name="Deik A."/>
            <person name="Scott J."/>
            <person name="Pierce K.A."/>
            <person name="Xavier R.J."/>
            <person name="Alm E.J."/>
        </authorList>
    </citation>
    <scope>NUCLEOTIDE SEQUENCE [LARGE SCALE GENOMIC DNA]</scope>
    <source>
        <strain evidence="1 2">BIOML-A7</strain>
    </source>
</reference>
<gene>
    <name evidence="1" type="ORF">F2Z29_23110</name>
</gene>
<dbReference type="Proteomes" id="UP000436803">
    <property type="component" value="Unassembled WGS sequence"/>
</dbReference>
<name>A0A642KLE0_BACFG</name>
<proteinExistence type="predicted"/>
<sequence length="153" mass="17654">MELSDWFKGFEKGIAKLTTGQREQFFSECGKHCVQCGTLQVYKELYEKANGNIDAFFSEANELPGVRCETIKKGSVYDLYFMECTCELYKHGYVSTPLLCECSKQSILYVLQSLWKDRTFQVTICESILRGSLHCRMRIEASNTDFAEFETKI</sequence>
<evidence type="ECO:0000313" key="1">
    <source>
        <dbReference type="EMBL" id="KAA5167282.1"/>
    </source>
</evidence>
<organism evidence="1 2">
    <name type="scientific">Bacteroides fragilis</name>
    <dbReference type="NCBI Taxonomy" id="817"/>
    <lineage>
        <taxon>Bacteria</taxon>
        <taxon>Pseudomonadati</taxon>
        <taxon>Bacteroidota</taxon>
        <taxon>Bacteroidia</taxon>
        <taxon>Bacteroidales</taxon>
        <taxon>Bacteroidaceae</taxon>
        <taxon>Bacteroides</taxon>
    </lineage>
</organism>
<protein>
    <submittedName>
        <fullName evidence="1">Uncharacterized protein</fullName>
    </submittedName>
</protein>
<comment type="caution">
    <text evidence="1">The sequence shown here is derived from an EMBL/GenBank/DDBJ whole genome shotgun (WGS) entry which is preliminary data.</text>
</comment>
<dbReference type="AlphaFoldDB" id="A0A642KLE0"/>
<accession>A0A642KLE0</accession>
<dbReference type="EMBL" id="VWAW01000033">
    <property type="protein sequence ID" value="KAA5167282.1"/>
    <property type="molecule type" value="Genomic_DNA"/>
</dbReference>
<evidence type="ECO:0000313" key="2">
    <source>
        <dbReference type="Proteomes" id="UP000436803"/>
    </source>
</evidence>